<gene>
    <name evidence="2" type="ORF">Atep_17070</name>
</gene>
<evidence type="ECO:0000313" key="3">
    <source>
        <dbReference type="Proteomes" id="UP000680679"/>
    </source>
</evidence>
<sequence>MTMKRLLLASALAGASALATLPANAFWGWNPFGWGGGPWDGPWGGPWGGPWYGGYPYYGGYYPYGVYGAPYGWGVPVYGAPVYGYPGYVYPGYAYPAATQSSTKSQ</sequence>
<reference evidence="2 3" key="1">
    <citation type="submission" date="2021-04" db="EMBL/GenBank/DDBJ databases">
        <title>Complete genome sequencing of Allochromatium tepidum strain NZ.</title>
        <authorList>
            <person name="Tsukatani Y."/>
            <person name="Mori H."/>
        </authorList>
    </citation>
    <scope>NUCLEOTIDE SEQUENCE [LARGE SCALE GENOMIC DNA]</scope>
    <source>
        <strain evidence="2 3">NZ</strain>
    </source>
</reference>
<evidence type="ECO:0008006" key="4">
    <source>
        <dbReference type="Google" id="ProtNLM"/>
    </source>
</evidence>
<keyword evidence="1" id="KW-0732">Signal</keyword>
<feature type="signal peptide" evidence="1">
    <location>
        <begin position="1"/>
        <end position="25"/>
    </location>
</feature>
<dbReference type="RefSeq" id="WP_213378081.1">
    <property type="nucleotide sequence ID" value="NZ_AP024563.1"/>
</dbReference>
<proteinExistence type="predicted"/>
<keyword evidence="3" id="KW-1185">Reference proteome</keyword>
<protein>
    <recommendedName>
        <fullName evidence="4">Sulfur globule protein CV3</fullName>
    </recommendedName>
</protein>
<dbReference type="Proteomes" id="UP000680679">
    <property type="component" value="Chromosome"/>
</dbReference>
<organism evidence="2 3">
    <name type="scientific">Allochromatium tepidum</name>
    <dbReference type="NCBI Taxonomy" id="553982"/>
    <lineage>
        <taxon>Bacteria</taxon>
        <taxon>Pseudomonadati</taxon>
        <taxon>Pseudomonadota</taxon>
        <taxon>Gammaproteobacteria</taxon>
        <taxon>Chromatiales</taxon>
        <taxon>Chromatiaceae</taxon>
        <taxon>Allochromatium</taxon>
    </lineage>
</organism>
<evidence type="ECO:0000313" key="2">
    <source>
        <dbReference type="EMBL" id="BCU07030.1"/>
    </source>
</evidence>
<name>A0ABM7QMR2_9GAMM</name>
<accession>A0ABM7QMR2</accession>
<dbReference type="EMBL" id="AP024563">
    <property type="protein sequence ID" value="BCU07030.1"/>
    <property type="molecule type" value="Genomic_DNA"/>
</dbReference>
<evidence type="ECO:0000256" key="1">
    <source>
        <dbReference type="SAM" id="SignalP"/>
    </source>
</evidence>
<feature type="chain" id="PRO_5047439577" description="Sulfur globule protein CV3" evidence="1">
    <location>
        <begin position="26"/>
        <end position="106"/>
    </location>
</feature>